<keyword evidence="3" id="KW-1185">Reference proteome</keyword>
<gene>
    <name evidence="2" type="ORF">BS50DRAFT_657790</name>
</gene>
<feature type="region of interest" description="Disordered" evidence="1">
    <location>
        <begin position="107"/>
        <end position="132"/>
    </location>
</feature>
<organism evidence="2 3">
    <name type="scientific">Corynespora cassiicola Philippines</name>
    <dbReference type="NCBI Taxonomy" id="1448308"/>
    <lineage>
        <taxon>Eukaryota</taxon>
        <taxon>Fungi</taxon>
        <taxon>Dikarya</taxon>
        <taxon>Ascomycota</taxon>
        <taxon>Pezizomycotina</taxon>
        <taxon>Dothideomycetes</taxon>
        <taxon>Pleosporomycetidae</taxon>
        <taxon>Pleosporales</taxon>
        <taxon>Corynesporascaceae</taxon>
        <taxon>Corynespora</taxon>
    </lineage>
</organism>
<dbReference type="EMBL" id="KZ678130">
    <property type="protein sequence ID" value="PSN72028.1"/>
    <property type="molecule type" value="Genomic_DNA"/>
</dbReference>
<dbReference type="AlphaFoldDB" id="A0A2T2P3X0"/>
<evidence type="ECO:0000256" key="1">
    <source>
        <dbReference type="SAM" id="MobiDB-lite"/>
    </source>
</evidence>
<accession>A0A2T2P3X0</accession>
<evidence type="ECO:0000313" key="2">
    <source>
        <dbReference type="EMBL" id="PSN72028.1"/>
    </source>
</evidence>
<proteinExistence type="predicted"/>
<dbReference type="InterPro" id="IPR012677">
    <property type="entry name" value="Nucleotide-bd_a/b_plait_sf"/>
</dbReference>
<feature type="compositionally biased region" description="Low complexity" evidence="1">
    <location>
        <begin position="364"/>
        <end position="383"/>
    </location>
</feature>
<dbReference type="Proteomes" id="UP000240883">
    <property type="component" value="Unassembled WGS sequence"/>
</dbReference>
<dbReference type="STRING" id="1448308.A0A2T2P3X0"/>
<evidence type="ECO:0008006" key="4">
    <source>
        <dbReference type="Google" id="ProtNLM"/>
    </source>
</evidence>
<protein>
    <recommendedName>
        <fullName evidence="4">RRM domain-containing protein</fullName>
    </recommendedName>
</protein>
<evidence type="ECO:0000313" key="3">
    <source>
        <dbReference type="Proteomes" id="UP000240883"/>
    </source>
</evidence>
<feature type="compositionally biased region" description="Polar residues" evidence="1">
    <location>
        <begin position="156"/>
        <end position="166"/>
    </location>
</feature>
<dbReference type="Gene3D" id="3.30.70.330">
    <property type="match status" value="1"/>
</dbReference>
<name>A0A2T2P3X0_CORCC</name>
<feature type="region of interest" description="Disordered" evidence="1">
    <location>
        <begin position="345"/>
        <end position="391"/>
    </location>
</feature>
<feature type="region of interest" description="Disordered" evidence="1">
    <location>
        <begin position="147"/>
        <end position="168"/>
    </location>
</feature>
<dbReference type="OrthoDB" id="2935572at2759"/>
<reference evidence="2 3" key="1">
    <citation type="journal article" date="2018" name="Front. Microbiol.">
        <title>Genome-Wide Analysis of Corynespora cassiicola Leaf Fall Disease Putative Effectors.</title>
        <authorList>
            <person name="Lopez D."/>
            <person name="Ribeiro S."/>
            <person name="Label P."/>
            <person name="Fumanal B."/>
            <person name="Venisse J.S."/>
            <person name="Kohler A."/>
            <person name="de Oliveira R.R."/>
            <person name="Labutti K."/>
            <person name="Lipzen A."/>
            <person name="Lail K."/>
            <person name="Bauer D."/>
            <person name="Ohm R.A."/>
            <person name="Barry K.W."/>
            <person name="Spatafora J."/>
            <person name="Grigoriev I.V."/>
            <person name="Martin F.M."/>
            <person name="Pujade-Renaud V."/>
        </authorList>
    </citation>
    <scope>NUCLEOTIDE SEQUENCE [LARGE SCALE GENOMIC DNA]</scope>
    <source>
        <strain evidence="2 3">Philippines</strain>
    </source>
</reference>
<sequence>MATVTIAKPYFDALLRRADFRTSGHKIGSSPNPTDSVTISRGEHEYLVCSSFRLHHLLSGDALFRGGLTTETLETLLAGKSGGSDEQPTPYVSKPVNYWSNTFARPPSSPITIATPGPDELSPNSENTAIGDGLQPRILSRSYSRHHSYSHSDSDLNNPSKYNEPQNPVYGQRSILISNLSDRTTHKDLIGIIRGGSLLDIYLRNDRTAVVSFTEGAADFLAYTKRKDVYLHMKRLEFRWNDRQFHVPQHVSNKIANGASRNLVVRGAAGKFTADEIRDHLDHIHNLVVVDIFFRNGDVYVSTNSIHNALFARTCMMSRTAYKGLRIEWYPDECAVALPRPTLTLQPPVPSVPVKPRQVSNPYSLLDTGSDLSSDSENSSLSNGVALDHDA</sequence>